<protein>
    <submittedName>
        <fullName evidence="1">Protein binding protein, putative</fullName>
    </submittedName>
</protein>
<evidence type="ECO:0000313" key="1">
    <source>
        <dbReference type="EMBL" id="JAE04888.1"/>
    </source>
</evidence>
<accession>A0A0A9F9D8</accession>
<name>A0A0A9F9D8_ARUDO</name>
<reference evidence="1" key="2">
    <citation type="journal article" date="2015" name="Data Brief">
        <title>Shoot transcriptome of the giant reed, Arundo donax.</title>
        <authorList>
            <person name="Barrero R.A."/>
            <person name="Guerrero F.D."/>
            <person name="Moolhuijzen P."/>
            <person name="Goolsby J.A."/>
            <person name="Tidwell J."/>
            <person name="Bellgard S.E."/>
            <person name="Bellgard M.I."/>
        </authorList>
    </citation>
    <scope>NUCLEOTIDE SEQUENCE</scope>
    <source>
        <tissue evidence="1">Shoot tissue taken approximately 20 cm above the soil surface</tissue>
    </source>
</reference>
<proteinExistence type="predicted"/>
<dbReference type="EMBL" id="GBRH01193008">
    <property type="protein sequence ID" value="JAE04888.1"/>
    <property type="molecule type" value="Transcribed_RNA"/>
</dbReference>
<organism evidence="1">
    <name type="scientific">Arundo donax</name>
    <name type="common">Giant reed</name>
    <name type="synonym">Donax arundinaceus</name>
    <dbReference type="NCBI Taxonomy" id="35708"/>
    <lineage>
        <taxon>Eukaryota</taxon>
        <taxon>Viridiplantae</taxon>
        <taxon>Streptophyta</taxon>
        <taxon>Embryophyta</taxon>
        <taxon>Tracheophyta</taxon>
        <taxon>Spermatophyta</taxon>
        <taxon>Magnoliopsida</taxon>
        <taxon>Liliopsida</taxon>
        <taxon>Poales</taxon>
        <taxon>Poaceae</taxon>
        <taxon>PACMAD clade</taxon>
        <taxon>Arundinoideae</taxon>
        <taxon>Arundineae</taxon>
        <taxon>Arundo</taxon>
    </lineage>
</organism>
<reference evidence="1" key="1">
    <citation type="submission" date="2014-09" db="EMBL/GenBank/DDBJ databases">
        <authorList>
            <person name="Magalhaes I.L.F."/>
            <person name="Oliveira U."/>
            <person name="Santos F.R."/>
            <person name="Vidigal T.H.D.A."/>
            <person name="Brescovit A.D."/>
            <person name="Santos A.J."/>
        </authorList>
    </citation>
    <scope>NUCLEOTIDE SEQUENCE</scope>
    <source>
        <tissue evidence="1">Shoot tissue taken approximately 20 cm above the soil surface</tissue>
    </source>
</reference>
<dbReference type="AlphaFoldDB" id="A0A0A9F9D8"/>
<sequence>MRAGSNCTIFRPRLISSYSGRFRRSRSDNITSSSSCFSVVLI</sequence>